<evidence type="ECO:0000256" key="6">
    <source>
        <dbReference type="ARBA" id="ARBA00023136"/>
    </source>
</evidence>
<evidence type="ECO:0000256" key="9">
    <source>
        <dbReference type="SAM" id="Phobius"/>
    </source>
</evidence>
<dbReference type="AlphaFoldDB" id="A0A8K0T5P3"/>
<keyword evidence="4 9" id="KW-0812">Transmembrane</keyword>
<dbReference type="Proteomes" id="UP000813385">
    <property type="component" value="Unassembled WGS sequence"/>
</dbReference>
<dbReference type="PANTHER" id="PTHR48022">
    <property type="entry name" value="PLASTIDIC GLUCOSE TRANSPORTER 4"/>
    <property type="match status" value="1"/>
</dbReference>
<dbReference type="NCBIfam" id="TIGR00879">
    <property type="entry name" value="SP"/>
    <property type="match status" value="1"/>
</dbReference>
<feature type="domain" description="Major facilitator superfamily (MFS) profile" evidence="10">
    <location>
        <begin position="47"/>
        <end position="486"/>
    </location>
</feature>
<feature type="transmembrane region" description="Helical" evidence="9">
    <location>
        <begin position="115"/>
        <end position="134"/>
    </location>
</feature>
<keyword evidence="5 9" id="KW-1133">Transmembrane helix</keyword>
<dbReference type="OrthoDB" id="6133115at2759"/>
<sequence length="535" mass="59352">MAIFRRQKNGDKPSNAVAAVGPALAALLPDDPRPWYKVRHLISLNLCLIVPLLSSTTLGYDGSMMNGLQTLPQWRSFFGNPEGALLGLMNAVYPLGKVVGMVVVTYVSDRFGRKLPLFIGLVSCIGFAIMQGLAQNLATFVTARALLGFATSFISQPSPILITEVAYPTHRGKITAMYNTFYYFGAIFAAWSTFGTFKMTSTWSWRIPSLLQGAIPAIQLLGLYFVPESPRWLVSKGRTEEAHAIFTKYHAGGSEDSPLVDFEVQEVRQAVGAESQELTSSSWFDLFAGPANRKRTLIAVIVGWFSQWNGVAVTSYYLTLVLNTIGITEAKDQTLINGILQIYNWLIATFLGALMVDRLGRRPLFLISTAGMLASYIAWTGLTSYFVESRNEGAGRAVVAFIFIFYFFYDIAWTPLLQAYPVEIYPFTLRGRGLSLTYITASTGLIVGNQVNPIAMKAIAWKYYIVFCCILGVLFGIIYVLFPETKGRTLEEIREVFEGPLPREESSKLADIEVKDEKDPDHKDVGKRVNQVEVA</sequence>
<gene>
    <name evidence="11" type="ORF">B0T11DRAFT_358434</name>
</gene>
<feature type="transmembrane region" description="Helical" evidence="9">
    <location>
        <begin position="84"/>
        <end position="108"/>
    </location>
</feature>
<proteinExistence type="inferred from homology"/>
<dbReference type="PROSITE" id="PS50850">
    <property type="entry name" value="MFS"/>
    <property type="match status" value="1"/>
</dbReference>
<dbReference type="Pfam" id="PF00083">
    <property type="entry name" value="Sugar_tr"/>
    <property type="match status" value="1"/>
</dbReference>
<feature type="transmembrane region" description="Helical" evidence="9">
    <location>
        <begin position="363"/>
        <end position="387"/>
    </location>
</feature>
<feature type="transmembrane region" description="Helical" evidence="9">
    <location>
        <begin position="433"/>
        <end position="451"/>
    </location>
</feature>
<organism evidence="11 12">
    <name type="scientific">Plectosphaerella cucumerina</name>
    <dbReference type="NCBI Taxonomy" id="40658"/>
    <lineage>
        <taxon>Eukaryota</taxon>
        <taxon>Fungi</taxon>
        <taxon>Dikarya</taxon>
        <taxon>Ascomycota</taxon>
        <taxon>Pezizomycotina</taxon>
        <taxon>Sordariomycetes</taxon>
        <taxon>Hypocreomycetidae</taxon>
        <taxon>Glomerellales</taxon>
        <taxon>Plectosphaerellaceae</taxon>
        <taxon>Plectosphaerella</taxon>
    </lineage>
</organism>
<dbReference type="InterPro" id="IPR003663">
    <property type="entry name" value="Sugar/inositol_transpt"/>
</dbReference>
<feature type="compositionally biased region" description="Basic and acidic residues" evidence="8">
    <location>
        <begin position="503"/>
        <end position="527"/>
    </location>
</feature>
<dbReference type="SUPFAM" id="SSF103473">
    <property type="entry name" value="MFS general substrate transporter"/>
    <property type="match status" value="1"/>
</dbReference>
<keyword evidence="12" id="KW-1185">Reference proteome</keyword>
<dbReference type="PROSITE" id="PS00216">
    <property type="entry name" value="SUGAR_TRANSPORT_1"/>
    <property type="match status" value="1"/>
</dbReference>
<feature type="transmembrane region" description="Helical" evidence="9">
    <location>
        <begin position="463"/>
        <end position="482"/>
    </location>
</feature>
<dbReference type="Gene3D" id="1.20.1250.20">
    <property type="entry name" value="MFS general substrate transporter like domains"/>
    <property type="match status" value="1"/>
</dbReference>
<evidence type="ECO:0000256" key="2">
    <source>
        <dbReference type="ARBA" id="ARBA00010992"/>
    </source>
</evidence>
<evidence type="ECO:0000256" key="7">
    <source>
        <dbReference type="RuleBase" id="RU003346"/>
    </source>
</evidence>
<evidence type="ECO:0000313" key="12">
    <source>
        <dbReference type="Proteomes" id="UP000813385"/>
    </source>
</evidence>
<reference evidence="11" key="1">
    <citation type="journal article" date="2021" name="Nat. Commun.">
        <title>Genetic determinants of endophytism in the Arabidopsis root mycobiome.</title>
        <authorList>
            <person name="Mesny F."/>
            <person name="Miyauchi S."/>
            <person name="Thiergart T."/>
            <person name="Pickel B."/>
            <person name="Atanasova L."/>
            <person name="Karlsson M."/>
            <person name="Huettel B."/>
            <person name="Barry K.W."/>
            <person name="Haridas S."/>
            <person name="Chen C."/>
            <person name="Bauer D."/>
            <person name="Andreopoulos W."/>
            <person name="Pangilinan J."/>
            <person name="LaButti K."/>
            <person name="Riley R."/>
            <person name="Lipzen A."/>
            <person name="Clum A."/>
            <person name="Drula E."/>
            <person name="Henrissat B."/>
            <person name="Kohler A."/>
            <person name="Grigoriev I.V."/>
            <person name="Martin F.M."/>
            <person name="Hacquard S."/>
        </authorList>
    </citation>
    <scope>NUCLEOTIDE SEQUENCE</scope>
    <source>
        <strain evidence="11">MPI-CAGE-AT-0016</strain>
    </source>
</reference>
<keyword evidence="6 9" id="KW-0472">Membrane</keyword>
<feature type="transmembrane region" description="Helical" evidence="9">
    <location>
        <begin position="297"/>
        <end position="318"/>
    </location>
</feature>
<dbReference type="FunFam" id="1.20.1250.20:FF:000117">
    <property type="entry name" value="MFS hexose transporter"/>
    <property type="match status" value="1"/>
</dbReference>
<dbReference type="InterPro" id="IPR020846">
    <property type="entry name" value="MFS_dom"/>
</dbReference>
<name>A0A8K0T5P3_9PEZI</name>
<feature type="region of interest" description="Disordered" evidence="8">
    <location>
        <begin position="503"/>
        <end position="535"/>
    </location>
</feature>
<accession>A0A8K0T5P3</accession>
<evidence type="ECO:0000256" key="1">
    <source>
        <dbReference type="ARBA" id="ARBA00004141"/>
    </source>
</evidence>
<evidence type="ECO:0000256" key="8">
    <source>
        <dbReference type="SAM" id="MobiDB-lite"/>
    </source>
</evidence>
<feature type="transmembrane region" description="Helical" evidence="9">
    <location>
        <begin position="393"/>
        <end position="412"/>
    </location>
</feature>
<evidence type="ECO:0000256" key="4">
    <source>
        <dbReference type="ARBA" id="ARBA00022692"/>
    </source>
</evidence>
<keyword evidence="3 7" id="KW-0813">Transport</keyword>
<dbReference type="PANTHER" id="PTHR48022:SF3">
    <property type="entry name" value="HEXOSE TRANSPORTER PROTEIN (AFU_ORTHOLOGUE AFUA_8G04480)-RELATED"/>
    <property type="match status" value="1"/>
</dbReference>
<dbReference type="InterPro" id="IPR036259">
    <property type="entry name" value="MFS_trans_sf"/>
</dbReference>
<comment type="subcellular location">
    <subcellularLocation>
        <location evidence="1">Membrane</location>
        <topology evidence="1">Multi-pass membrane protein</topology>
    </subcellularLocation>
</comment>
<protein>
    <submittedName>
        <fullName evidence="11">Lactose permease</fullName>
    </submittedName>
</protein>
<dbReference type="InterPro" id="IPR005828">
    <property type="entry name" value="MFS_sugar_transport-like"/>
</dbReference>
<dbReference type="InterPro" id="IPR050360">
    <property type="entry name" value="MFS_Sugar_Transporters"/>
</dbReference>
<feature type="transmembrane region" description="Helical" evidence="9">
    <location>
        <begin position="338"/>
        <end position="356"/>
    </location>
</feature>
<comment type="caution">
    <text evidence="11">The sequence shown here is derived from an EMBL/GenBank/DDBJ whole genome shotgun (WGS) entry which is preliminary data.</text>
</comment>
<evidence type="ECO:0000313" key="11">
    <source>
        <dbReference type="EMBL" id="KAH7349496.1"/>
    </source>
</evidence>
<dbReference type="GO" id="GO:0005351">
    <property type="term" value="F:carbohydrate:proton symporter activity"/>
    <property type="evidence" value="ECO:0007669"/>
    <property type="project" value="TreeGrafter"/>
</dbReference>
<evidence type="ECO:0000256" key="5">
    <source>
        <dbReference type="ARBA" id="ARBA00022989"/>
    </source>
</evidence>
<evidence type="ECO:0000256" key="3">
    <source>
        <dbReference type="ARBA" id="ARBA00022448"/>
    </source>
</evidence>
<feature type="transmembrane region" description="Helical" evidence="9">
    <location>
        <begin position="41"/>
        <end position="60"/>
    </location>
</feature>
<dbReference type="EMBL" id="JAGPXD010000006">
    <property type="protein sequence ID" value="KAH7349496.1"/>
    <property type="molecule type" value="Genomic_DNA"/>
</dbReference>
<comment type="similarity">
    <text evidence="2 7">Belongs to the major facilitator superfamily. Sugar transporter (TC 2.A.1.1) family.</text>
</comment>
<feature type="transmembrane region" description="Helical" evidence="9">
    <location>
        <begin position="179"/>
        <end position="197"/>
    </location>
</feature>
<evidence type="ECO:0000259" key="10">
    <source>
        <dbReference type="PROSITE" id="PS50850"/>
    </source>
</evidence>
<dbReference type="GO" id="GO:0016020">
    <property type="term" value="C:membrane"/>
    <property type="evidence" value="ECO:0007669"/>
    <property type="project" value="UniProtKB-SubCell"/>
</dbReference>
<dbReference type="InterPro" id="IPR005829">
    <property type="entry name" value="Sugar_transporter_CS"/>
</dbReference>